<name>A0A846WZR6_9ACTN</name>
<comment type="caution">
    <text evidence="2">The sequence shown here is derived from an EMBL/GenBank/DDBJ whole genome shotgun (WGS) entry which is preliminary data.</text>
</comment>
<feature type="compositionally biased region" description="Basic and acidic residues" evidence="1">
    <location>
        <begin position="10"/>
        <end position="26"/>
    </location>
</feature>
<keyword evidence="3" id="KW-1185">Reference proteome</keyword>
<dbReference type="EMBL" id="JAAXOQ010000004">
    <property type="protein sequence ID" value="NKY17579.1"/>
    <property type="molecule type" value="Genomic_DNA"/>
</dbReference>
<protein>
    <submittedName>
        <fullName evidence="2">Uncharacterized protein</fullName>
    </submittedName>
</protein>
<organism evidence="2 3">
    <name type="scientific">Tsukamurella spumae</name>
    <dbReference type="NCBI Taxonomy" id="44753"/>
    <lineage>
        <taxon>Bacteria</taxon>
        <taxon>Bacillati</taxon>
        <taxon>Actinomycetota</taxon>
        <taxon>Actinomycetes</taxon>
        <taxon>Mycobacteriales</taxon>
        <taxon>Tsukamurellaceae</taxon>
        <taxon>Tsukamurella</taxon>
    </lineage>
</organism>
<evidence type="ECO:0000313" key="3">
    <source>
        <dbReference type="Proteomes" id="UP000582646"/>
    </source>
</evidence>
<accession>A0A846WZR6</accession>
<proteinExistence type="predicted"/>
<reference evidence="2 3" key="1">
    <citation type="submission" date="2020-04" db="EMBL/GenBank/DDBJ databases">
        <title>MicrobeNet Type strains.</title>
        <authorList>
            <person name="Nicholson A.C."/>
        </authorList>
    </citation>
    <scope>NUCLEOTIDE SEQUENCE [LARGE SCALE GENOMIC DNA]</scope>
    <source>
        <strain evidence="2 3">DSM 44113</strain>
    </source>
</reference>
<evidence type="ECO:0000313" key="2">
    <source>
        <dbReference type="EMBL" id="NKY17579.1"/>
    </source>
</evidence>
<evidence type="ECO:0000256" key="1">
    <source>
        <dbReference type="SAM" id="MobiDB-lite"/>
    </source>
</evidence>
<dbReference type="AlphaFoldDB" id="A0A846WZR6"/>
<sequence>MGHAASRAHRGQDDEGEKAPRLSRAQEARVDAALAEYSDRTFAQWVGPDGPADVSPLAVHRIEAALRAAPAPTLPRRRLRYGLAATAAAVGVLAGAVALSTVEEPSTMPEPAVLLAAASPGGDRGPFADGAALARCLDAAAVAPGGRTLLGAGRMDLRGEPATVLLLPGGRLGDLRVLAVTPSCAQGDASAVLVNRVLPAGTAGRTGTP</sequence>
<dbReference type="Proteomes" id="UP000582646">
    <property type="component" value="Unassembled WGS sequence"/>
</dbReference>
<dbReference type="RefSeq" id="WP_168544665.1">
    <property type="nucleotide sequence ID" value="NZ_BAAAKS010000006.1"/>
</dbReference>
<feature type="region of interest" description="Disordered" evidence="1">
    <location>
        <begin position="1"/>
        <end position="26"/>
    </location>
</feature>
<gene>
    <name evidence="2" type="ORF">HF999_04230</name>
</gene>